<sequence length="177" mass="20177">MDDWRFSERATWSAVKKGRRRLRVSTLRRTATMQWYADNNVRRLDWPAQSPDLNPIEHLWDELDRRLTCHCGNACEWDSGNPSDRQAALSAACSTARGSVCLHGTQHAVHAEARAFLNIDVLRTDEGEVRRMEQRRNTWAGETGEPQENPPISGIARHDSRMRKSGSDPTGNRTRLA</sequence>
<evidence type="ECO:0000313" key="2">
    <source>
        <dbReference type="EMBL" id="KAJ8875821.1"/>
    </source>
</evidence>
<dbReference type="Gene3D" id="3.30.420.10">
    <property type="entry name" value="Ribonuclease H-like superfamily/Ribonuclease H"/>
    <property type="match status" value="1"/>
</dbReference>
<reference evidence="2 3" key="1">
    <citation type="submission" date="2023-02" db="EMBL/GenBank/DDBJ databases">
        <title>LHISI_Scaffold_Assembly.</title>
        <authorList>
            <person name="Stuart O.P."/>
            <person name="Cleave R."/>
            <person name="Magrath M.J.L."/>
            <person name="Mikheyev A.S."/>
        </authorList>
    </citation>
    <scope>NUCLEOTIDE SEQUENCE [LARGE SCALE GENOMIC DNA]</scope>
    <source>
        <strain evidence="2">Daus_M_001</strain>
        <tissue evidence="2">Leg muscle</tissue>
    </source>
</reference>
<evidence type="ECO:0000313" key="3">
    <source>
        <dbReference type="Proteomes" id="UP001159363"/>
    </source>
</evidence>
<keyword evidence="3" id="KW-1185">Reference proteome</keyword>
<evidence type="ECO:0000256" key="1">
    <source>
        <dbReference type="SAM" id="MobiDB-lite"/>
    </source>
</evidence>
<proteinExistence type="predicted"/>
<comment type="caution">
    <text evidence="2">The sequence shown here is derived from an EMBL/GenBank/DDBJ whole genome shotgun (WGS) entry which is preliminary data.</text>
</comment>
<organism evidence="2 3">
    <name type="scientific">Dryococelus australis</name>
    <dbReference type="NCBI Taxonomy" id="614101"/>
    <lineage>
        <taxon>Eukaryota</taxon>
        <taxon>Metazoa</taxon>
        <taxon>Ecdysozoa</taxon>
        <taxon>Arthropoda</taxon>
        <taxon>Hexapoda</taxon>
        <taxon>Insecta</taxon>
        <taxon>Pterygota</taxon>
        <taxon>Neoptera</taxon>
        <taxon>Polyneoptera</taxon>
        <taxon>Phasmatodea</taxon>
        <taxon>Verophasmatodea</taxon>
        <taxon>Anareolatae</taxon>
        <taxon>Phasmatidae</taxon>
        <taxon>Eurycanthinae</taxon>
        <taxon>Dryococelus</taxon>
    </lineage>
</organism>
<evidence type="ECO:0008006" key="4">
    <source>
        <dbReference type="Google" id="ProtNLM"/>
    </source>
</evidence>
<accession>A0ABQ9GUV9</accession>
<gene>
    <name evidence="2" type="ORF">PR048_023722</name>
</gene>
<dbReference type="Proteomes" id="UP001159363">
    <property type="component" value="Chromosome 8"/>
</dbReference>
<dbReference type="EMBL" id="JARBHB010000009">
    <property type="protein sequence ID" value="KAJ8875821.1"/>
    <property type="molecule type" value="Genomic_DNA"/>
</dbReference>
<feature type="compositionally biased region" description="Polar residues" evidence="1">
    <location>
        <begin position="167"/>
        <end position="177"/>
    </location>
</feature>
<name>A0ABQ9GUV9_9NEOP</name>
<dbReference type="InterPro" id="IPR036397">
    <property type="entry name" value="RNaseH_sf"/>
</dbReference>
<protein>
    <recommendedName>
        <fullName evidence="4">Tc1-like transposase DDE domain-containing protein</fullName>
    </recommendedName>
</protein>
<feature type="region of interest" description="Disordered" evidence="1">
    <location>
        <begin position="135"/>
        <end position="177"/>
    </location>
</feature>